<dbReference type="EMBL" id="BDIP01008152">
    <property type="protein sequence ID" value="GIQ91686.1"/>
    <property type="molecule type" value="Genomic_DNA"/>
</dbReference>
<comment type="caution">
    <text evidence="3">The sequence shown here is derived from an EMBL/GenBank/DDBJ whole genome shotgun (WGS) entry which is preliminary data.</text>
</comment>
<feature type="domain" description="Dynein heavy chain AAA lid" evidence="1">
    <location>
        <begin position="1"/>
        <end position="75"/>
    </location>
</feature>
<dbReference type="AlphaFoldDB" id="A0A9K3DBH8"/>
<dbReference type="InterPro" id="IPR042219">
    <property type="entry name" value="AAA_lid_11_sf"/>
</dbReference>
<dbReference type="GO" id="GO:0051959">
    <property type="term" value="F:dynein light intermediate chain binding"/>
    <property type="evidence" value="ECO:0007669"/>
    <property type="project" value="InterPro"/>
</dbReference>
<name>A0A9K3DBH8_9EUKA</name>
<dbReference type="GO" id="GO:0030286">
    <property type="term" value="C:dynein complex"/>
    <property type="evidence" value="ECO:0007669"/>
    <property type="project" value="InterPro"/>
</dbReference>
<dbReference type="Pfam" id="PF18198">
    <property type="entry name" value="AAA_lid_11"/>
    <property type="match status" value="1"/>
</dbReference>
<protein>
    <submittedName>
        <fullName evidence="3">Dynein heavy chain</fullName>
    </submittedName>
</protein>
<dbReference type="Pfam" id="PF18199">
    <property type="entry name" value="Dynein_C"/>
    <property type="match status" value="1"/>
</dbReference>
<reference evidence="3 4" key="1">
    <citation type="journal article" date="2018" name="PLoS ONE">
        <title>The draft genome of Kipferlia bialata reveals reductive genome evolution in fornicate parasites.</title>
        <authorList>
            <person name="Tanifuji G."/>
            <person name="Takabayashi S."/>
            <person name="Kume K."/>
            <person name="Takagi M."/>
            <person name="Nakayama T."/>
            <person name="Kamikawa R."/>
            <person name="Inagaki Y."/>
            <person name="Hashimoto T."/>
        </authorList>
    </citation>
    <scope>NUCLEOTIDE SEQUENCE [LARGE SCALE GENOMIC DNA]</scope>
    <source>
        <strain evidence="3">NY0173</strain>
    </source>
</reference>
<keyword evidence="4" id="KW-1185">Reference proteome</keyword>
<dbReference type="PANTHER" id="PTHR46961">
    <property type="entry name" value="DYNEIN HEAVY CHAIN 1, AXONEMAL-LIKE PROTEIN"/>
    <property type="match status" value="1"/>
</dbReference>
<evidence type="ECO:0000259" key="1">
    <source>
        <dbReference type="Pfam" id="PF18198"/>
    </source>
</evidence>
<dbReference type="OrthoDB" id="10251809at2759"/>
<feature type="non-terminal residue" evidence="3">
    <location>
        <position position="1"/>
    </location>
</feature>
<proteinExistence type="predicted"/>
<evidence type="ECO:0000313" key="3">
    <source>
        <dbReference type="EMBL" id="GIQ91686.1"/>
    </source>
</evidence>
<dbReference type="GO" id="GO:0007018">
    <property type="term" value="P:microtubule-based movement"/>
    <property type="evidence" value="ECO:0007669"/>
    <property type="project" value="InterPro"/>
</dbReference>
<accession>A0A9K3DBH8</accession>
<feature type="domain" description="Dynein heavy chain C-terminal" evidence="2">
    <location>
        <begin position="82"/>
        <end position="152"/>
    </location>
</feature>
<dbReference type="InterPro" id="IPR041228">
    <property type="entry name" value="Dynein_C"/>
</dbReference>
<dbReference type="InterPro" id="IPR041658">
    <property type="entry name" value="AAA_lid_11"/>
</dbReference>
<gene>
    <name evidence="3" type="ORF">KIPB_015049</name>
</gene>
<evidence type="ECO:0000259" key="2">
    <source>
        <dbReference type="Pfam" id="PF18199"/>
    </source>
</evidence>
<organism evidence="3 4">
    <name type="scientific">Kipferlia bialata</name>
    <dbReference type="NCBI Taxonomy" id="797122"/>
    <lineage>
        <taxon>Eukaryota</taxon>
        <taxon>Metamonada</taxon>
        <taxon>Carpediemonas-like organisms</taxon>
        <taxon>Kipferlia</taxon>
    </lineage>
</organism>
<dbReference type="InterPro" id="IPR026983">
    <property type="entry name" value="DHC"/>
</dbReference>
<feature type="non-terminal residue" evidence="3">
    <location>
        <position position="152"/>
    </location>
</feature>
<sequence length="152" mass="17317">ISEVHYGGRVTDDYDRRLMCTYAEEWIHPRALQDEFQFYTGYRIPKHSNIQEARDAIEQLPMRDNPQIYALHANAELTFQAKQATDVLGTILAVQPKDASSGNEESPEAYVFKQAKELLSKLPPDYDTKFTVPSQIKKQGGKAKPLNVFLSQ</sequence>
<evidence type="ECO:0000313" key="4">
    <source>
        <dbReference type="Proteomes" id="UP000265618"/>
    </source>
</evidence>
<dbReference type="Proteomes" id="UP000265618">
    <property type="component" value="Unassembled WGS sequence"/>
</dbReference>
<dbReference type="GO" id="GO:0045505">
    <property type="term" value="F:dynein intermediate chain binding"/>
    <property type="evidence" value="ECO:0007669"/>
    <property type="project" value="InterPro"/>
</dbReference>
<dbReference type="PANTHER" id="PTHR46961:SF19">
    <property type="entry name" value="DYNEIN HEAVY CHAIN 5, AXONEMAL"/>
    <property type="match status" value="1"/>
</dbReference>
<dbReference type="Gene3D" id="1.10.8.720">
    <property type="entry name" value="Region D6 of dynein motor"/>
    <property type="match status" value="1"/>
</dbReference>